<organism evidence="1 2">
    <name type="scientific">Schizopora paradoxa</name>
    <dbReference type="NCBI Taxonomy" id="27342"/>
    <lineage>
        <taxon>Eukaryota</taxon>
        <taxon>Fungi</taxon>
        <taxon>Dikarya</taxon>
        <taxon>Basidiomycota</taxon>
        <taxon>Agaricomycotina</taxon>
        <taxon>Agaricomycetes</taxon>
        <taxon>Hymenochaetales</taxon>
        <taxon>Schizoporaceae</taxon>
        <taxon>Schizopora</taxon>
    </lineage>
</organism>
<dbReference type="AlphaFoldDB" id="A0A0H2S3R1"/>
<sequence>MPSYLVTGTSRGLGLEFVKSLSSDPSNTVFAVARNLPNATQLLDFVAGHPHKNVHTLEADNDDRDAIKKVAEITGGSLDVLILNGALMMHERGVLNLDQFPSEDILEEDLLRYFKTNVIGPIHTVNAFLPLLKAGEKKKCIAISSPIGAPKFCVRVGASQGTGYGISKAALNLAMAKYAAKYKNEGLLFLSVTPGLVRTFPGTREEVEKRLSPNVARIRAVNPNFEGTISPEESVRDILALIEKATMADTGRVVHRDGRDGDEML</sequence>
<accession>A0A0H2S3R1</accession>
<dbReference type="Pfam" id="PF00106">
    <property type="entry name" value="adh_short"/>
    <property type="match status" value="1"/>
</dbReference>
<dbReference type="Gene3D" id="3.40.50.720">
    <property type="entry name" value="NAD(P)-binding Rossmann-like Domain"/>
    <property type="match status" value="1"/>
</dbReference>
<dbReference type="PRINTS" id="PR00081">
    <property type="entry name" value="GDHRDH"/>
</dbReference>
<protein>
    <submittedName>
        <fullName evidence="1">NAD-binding protein</fullName>
    </submittedName>
</protein>
<dbReference type="CDD" id="cd05325">
    <property type="entry name" value="carb_red_sniffer_like_SDR_c"/>
    <property type="match status" value="1"/>
</dbReference>
<proteinExistence type="predicted"/>
<evidence type="ECO:0000313" key="1">
    <source>
        <dbReference type="EMBL" id="KLO18614.1"/>
    </source>
</evidence>
<dbReference type="InterPro" id="IPR052184">
    <property type="entry name" value="SDR_enzymes"/>
</dbReference>
<keyword evidence="2" id="KW-1185">Reference proteome</keyword>
<dbReference type="GO" id="GO:0016616">
    <property type="term" value="F:oxidoreductase activity, acting on the CH-OH group of donors, NAD or NADP as acceptor"/>
    <property type="evidence" value="ECO:0007669"/>
    <property type="project" value="TreeGrafter"/>
</dbReference>
<dbReference type="SUPFAM" id="SSF51735">
    <property type="entry name" value="NAD(P)-binding Rossmann-fold domains"/>
    <property type="match status" value="1"/>
</dbReference>
<name>A0A0H2S3R1_9AGAM</name>
<gene>
    <name evidence="1" type="ORF">SCHPADRAFT_116417</name>
</gene>
<dbReference type="Proteomes" id="UP000053477">
    <property type="component" value="Unassembled WGS sequence"/>
</dbReference>
<evidence type="ECO:0000313" key="2">
    <source>
        <dbReference type="Proteomes" id="UP000053477"/>
    </source>
</evidence>
<dbReference type="InterPro" id="IPR036291">
    <property type="entry name" value="NAD(P)-bd_dom_sf"/>
</dbReference>
<dbReference type="PANTHER" id="PTHR45458:SF3">
    <property type="entry name" value="CHAIN DEHYDROGENASE (ATSC), PUTATIVE-RELATED"/>
    <property type="match status" value="1"/>
</dbReference>
<dbReference type="PANTHER" id="PTHR45458">
    <property type="entry name" value="SHORT-CHAIN DEHYDROGENASE/REDUCTASE SDR"/>
    <property type="match status" value="1"/>
</dbReference>
<dbReference type="InParanoid" id="A0A0H2S3R1"/>
<dbReference type="EMBL" id="KQ085893">
    <property type="protein sequence ID" value="KLO18614.1"/>
    <property type="molecule type" value="Genomic_DNA"/>
</dbReference>
<dbReference type="InterPro" id="IPR002347">
    <property type="entry name" value="SDR_fam"/>
</dbReference>
<dbReference type="FunCoup" id="A0A0H2S3R1">
    <property type="interactions" value="119"/>
</dbReference>
<reference evidence="1 2" key="1">
    <citation type="submission" date="2015-04" db="EMBL/GenBank/DDBJ databases">
        <title>Complete genome sequence of Schizopora paradoxa KUC8140, a cosmopolitan wood degrader in East Asia.</title>
        <authorList>
            <consortium name="DOE Joint Genome Institute"/>
            <person name="Min B."/>
            <person name="Park H."/>
            <person name="Jang Y."/>
            <person name="Kim J.-J."/>
            <person name="Kim K.H."/>
            <person name="Pangilinan J."/>
            <person name="Lipzen A."/>
            <person name="Riley R."/>
            <person name="Grigoriev I.V."/>
            <person name="Spatafora J.W."/>
            <person name="Choi I.-G."/>
        </authorList>
    </citation>
    <scope>NUCLEOTIDE SEQUENCE [LARGE SCALE GENOMIC DNA]</scope>
    <source>
        <strain evidence="1 2">KUC8140</strain>
    </source>
</reference>
<dbReference type="OrthoDB" id="7289984at2759"/>